<keyword evidence="4" id="KW-1185">Reference proteome</keyword>
<dbReference type="GO" id="GO:0004523">
    <property type="term" value="F:RNA-DNA hybrid ribonuclease activity"/>
    <property type="evidence" value="ECO:0007669"/>
    <property type="project" value="InterPro"/>
</dbReference>
<evidence type="ECO:0000313" key="3">
    <source>
        <dbReference type="EMBL" id="CAL1404143.1"/>
    </source>
</evidence>
<accession>A0AAV2G2Q3</accession>
<dbReference type="AlphaFoldDB" id="A0AAV2G2Q3"/>
<gene>
    <name evidence="3" type="ORF">LTRI10_LOCUS44024</name>
</gene>
<dbReference type="GO" id="GO:0003676">
    <property type="term" value="F:nucleic acid binding"/>
    <property type="evidence" value="ECO:0007669"/>
    <property type="project" value="InterPro"/>
</dbReference>
<organism evidence="3 4">
    <name type="scientific">Linum trigynum</name>
    <dbReference type="NCBI Taxonomy" id="586398"/>
    <lineage>
        <taxon>Eukaryota</taxon>
        <taxon>Viridiplantae</taxon>
        <taxon>Streptophyta</taxon>
        <taxon>Embryophyta</taxon>
        <taxon>Tracheophyta</taxon>
        <taxon>Spermatophyta</taxon>
        <taxon>Magnoliopsida</taxon>
        <taxon>eudicotyledons</taxon>
        <taxon>Gunneridae</taxon>
        <taxon>Pentapetalae</taxon>
        <taxon>rosids</taxon>
        <taxon>fabids</taxon>
        <taxon>Malpighiales</taxon>
        <taxon>Linaceae</taxon>
        <taxon>Linum</taxon>
    </lineage>
</organism>
<dbReference type="EMBL" id="OZ034820">
    <property type="protein sequence ID" value="CAL1404143.1"/>
    <property type="molecule type" value="Genomic_DNA"/>
</dbReference>
<dbReference type="Pfam" id="PF13456">
    <property type="entry name" value="RVT_3"/>
    <property type="match status" value="1"/>
</dbReference>
<dbReference type="InterPro" id="IPR052929">
    <property type="entry name" value="RNase_H-like_EbsB-rel"/>
</dbReference>
<dbReference type="PANTHER" id="PTHR47074">
    <property type="entry name" value="BNAC02G40300D PROTEIN"/>
    <property type="match status" value="1"/>
</dbReference>
<dbReference type="InterPro" id="IPR036397">
    <property type="entry name" value="RNaseH_sf"/>
</dbReference>
<evidence type="ECO:0000256" key="1">
    <source>
        <dbReference type="SAM" id="MobiDB-lite"/>
    </source>
</evidence>
<proteinExistence type="predicted"/>
<dbReference type="InterPro" id="IPR012337">
    <property type="entry name" value="RNaseH-like_sf"/>
</dbReference>
<dbReference type="InterPro" id="IPR002156">
    <property type="entry name" value="RNaseH_domain"/>
</dbReference>
<dbReference type="Proteomes" id="UP001497516">
    <property type="component" value="Chromosome 7"/>
</dbReference>
<reference evidence="3 4" key="1">
    <citation type="submission" date="2024-04" db="EMBL/GenBank/DDBJ databases">
        <authorList>
            <person name="Fracassetti M."/>
        </authorList>
    </citation>
    <scope>NUCLEOTIDE SEQUENCE [LARGE SCALE GENOMIC DNA]</scope>
</reference>
<feature type="domain" description="RNase H type-1" evidence="2">
    <location>
        <begin position="97"/>
        <end position="216"/>
    </location>
</feature>
<sequence>MSPDLAWAHIFNSLQLSKVEIAELVFLTWRIWKARCWSCYDHVQYLPGPLVRQLRQQQDEWAAATNSSSRGGYSHGRPRPAPPSPSCPAGGVLIHFDGATRHGEGGCIGFVGFSEAGSPIYACGKYYESISDPFLMELLALRDAMDWCLTRGIVSVCFCGDSQLVIRRVSENIIEHDRGGAILEEVRVLKSSFTFIRFVFSPRRTNRAAHCVAKTALASANQHLADFRYLFFNFV</sequence>
<dbReference type="PANTHER" id="PTHR47074:SF11">
    <property type="entry name" value="REVERSE TRANSCRIPTASE-LIKE PROTEIN"/>
    <property type="match status" value="1"/>
</dbReference>
<name>A0AAV2G2Q3_9ROSI</name>
<evidence type="ECO:0000259" key="2">
    <source>
        <dbReference type="Pfam" id="PF13456"/>
    </source>
</evidence>
<evidence type="ECO:0000313" key="4">
    <source>
        <dbReference type="Proteomes" id="UP001497516"/>
    </source>
</evidence>
<feature type="region of interest" description="Disordered" evidence="1">
    <location>
        <begin position="65"/>
        <end position="85"/>
    </location>
</feature>
<dbReference type="SUPFAM" id="SSF53098">
    <property type="entry name" value="Ribonuclease H-like"/>
    <property type="match status" value="1"/>
</dbReference>
<dbReference type="Gene3D" id="3.30.420.10">
    <property type="entry name" value="Ribonuclease H-like superfamily/Ribonuclease H"/>
    <property type="match status" value="1"/>
</dbReference>
<protein>
    <recommendedName>
        <fullName evidence="2">RNase H type-1 domain-containing protein</fullName>
    </recommendedName>
</protein>